<protein>
    <recommendedName>
        <fullName evidence="2">GmrSD restriction endonucleases N-terminal domain-containing protein</fullName>
    </recommendedName>
</protein>
<evidence type="ECO:0000256" key="1">
    <source>
        <dbReference type="SAM" id="MobiDB-lite"/>
    </source>
</evidence>
<evidence type="ECO:0000313" key="4">
    <source>
        <dbReference type="Proteomes" id="UP000606498"/>
    </source>
</evidence>
<evidence type="ECO:0000313" key="3">
    <source>
        <dbReference type="EMBL" id="GGE77287.1"/>
    </source>
</evidence>
<feature type="compositionally biased region" description="Basic and acidic residues" evidence="1">
    <location>
        <begin position="1"/>
        <end position="21"/>
    </location>
</feature>
<dbReference type="RefSeq" id="WP_100142896.1">
    <property type="nucleotide sequence ID" value="NZ_BMKO01000003.1"/>
</dbReference>
<proteinExistence type="predicted"/>
<feature type="region of interest" description="Disordered" evidence="1">
    <location>
        <begin position="1"/>
        <end position="25"/>
    </location>
</feature>
<accession>A0ABQ1T3B8</accession>
<sequence>MKDNLSEFKEELSESGERIGIEAEEDNETIEPFDPEEISIQQKIVSMDVIVRRLNQGSIILSPSFQRKEVWDRTRRSRLIESLMLNIPLPMFYVAADENGDWEVVDGLQRLSAIRDFLIGNKDGMPLQLTNLEFLGERYGNKTWKVIESDKDSQKLVNSIYETELRFTVINPGTPDAVKRNIFKRINTGGMPLTSQEIRHALYEGSSSNLLRRLVDSQEFVRAMGKKIDDSRMGASELVLRLISFMIFDRSSYSHSMDSWLSNAMRVMNLFPNIESEDVDKIFGDAKAPAITVGTLEEVEARFFLAMSRGYEIFGGHAFRKSLPSSDRKSPINKSLFEVWGNILSDLSDNEYNKLKKNKCNMLKEYGSILYDNEFSNAISRFSSTSKGISESHSTIFGLVNNHI</sequence>
<keyword evidence="4" id="KW-1185">Reference proteome</keyword>
<gene>
    <name evidence="3" type="ORF">GCM10011520_17220</name>
</gene>
<dbReference type="Pfam" id="PF03235">
    <property type="entry name" value="GmrSD_N"/>
    <property type="match status" value="1"/>
</dbReference>
<reference evidence="4" key="1">
    <citation type="journal article" date="2019" name="Int. J. Syst. Evol. Microbiol.">
        <title>The Global Catalogue of Microorganisms (GCM) 10K type strain sequencing project: providing services to taxonomists for standard genome sequencing and annotation.</title>
        <authorList>
            <consortium name="The Broad Institute Genomics Platform"/>
            <consortium name="The Broad Institute Genome Sequencing Center for Infectious Disease"/>
            <person name="Wu L."/>
            <person name="Ma J."/>
        </authorList>
    </citation>
    <scope>NUCLEOTIDE SEQUENCE [LARGE SCALE GENOMIC DNA]</scope>
    <source>
        <strain evidence="4">CGMCC 1.16033</strain>
    </source>
</reference>
<organism evidence="3 4">
    <name type="scientific">Shewanella carassii</name>
    <dbReference type="NCBI Taxonomy" id="1987584"/>
    <lineage>
        <taxon>Bacteria</taxon>
        <taxon>Pseudomonadati</taxon>
        <taxon>Pseudomonadota</taxon>
        <taxon>Gammaproteobacteria</taxon>
        <taxon>Alteromonadales</taxon>
        <taxon>Shewanellaceae</taxon>
        <taxon>Shewanella</taxon>
    </lineage>
</organism>
<evidence type="ECO:0000259" key="2">
    <source>
        <dbReference type="Pfam" id="PF03235"/>
    </source>
</evidence>
<dbReference type="PANTHER" id="PTHR39639">
    <property type="entry name" value="CHROMOSOME 16, WHOLE GENOME SHOTGUN SEQUENCE"/>
    <property type="match status" value="1"/>
</dbReference>
<name>A0ABQ1T3B8_9GAMM</name>
<dbReference type="Proteomes" id="UP000606498">
    <property type="component" value="Unassembled WGS sequence"/>
</dbReference>
<dbReference type="PANTHER" id="PTHR39639:SF1">
    <property type="entry name" value="DUF262 DOMAIN-CONTAINING PROTEIN"/>
    <property type="match status" value="1"/>
</dbReference>
<feature type="domain" description="GmrSD restriction endonucleases N-terminal" evidence="2">
    <location>
        <begin position="55"/>
        <end position="203"/>
    </location>
</feature>
<dbReference type="InterPro" id="IPR004919">
    <property type="entry name" value="GmrSD_N"/>
</dbReference>
<comment type="caution">
    <text evidence="3">The sequence shown here is derived from an EMBL/GenBank/DDBJ whole genome shotgun (WGS) entry which is preliminary data.</text>
</comment>
<dbReference type="EMBL" id="BMKO01000003">
    <property type="protein sequence ID" value="GGE77287.1"/>
    <property type="molecule type" value="Genomic_DNA"/>
</dbReference>